<dbReference type="InterPro" id="IPR020084">
    <property type="entry name" value="NUDIX_hydrolase_CS"/>
</dbReference>
<organism evidence="4 5">
    <name type="scientific">Clostridium folliculivorans</name>
    <dbReference type="NCBI Taxonomy" id="2886038"/>
    <lineage>
        <taxon>Bacteria</taxon>
        <taxon>Bacillati</taxon>
        <taxon>Bacillota</taxon>
        <taxon>Clostridia</taxon>
        <taxon>Eubacteriales</taxon>
        <taxon>Clostridiaceae</taxon>
        <taxon>Clostridium</taxon>
    </lineage>
</organism>
<comment type="caution">
    <text evidence="4">The sequence shown here is derived from an EMBL/GenBank/DDBJ whole genome shotgun (WGS) entry which is preliminary data.</text>
</comment>
<protein>
    <recommendedName>
        <fullName evidence="3">Nudix hydrolase domain-containing protein</fullName>
    </recommendedName>
</protein>
<evidence type="ECO:0000313" key="5">
    <source>
        <dbReference type="Proteomes" id="UP001057868"/>
    </source>
</evidence>
<sequence>MSRDIIFKTEEYIFSYRVAGLLVQNGKVLLQRTVGDAGYAIPGGHVALGETNEETLIREFKEEIDLDIKVDKLRWVGEIFFPWGDKPCHQICLFYEVSLTDNINIPLDGSFFGTEQLEGESFKLEFSWVDTKDIKNIELYPMEAKQYLYEGLDEVKHFVYKEHLN</sequence>
<evidence type="ECO:0000259" key="3">
    <source>
        <dbReference type="PROSITE" id="PS51462"/>
    </source>
</evidence>
<dbReference type="CDD" id="cd04688">
    <property type="entry name" value="NUDIX_Hydrolase"/>
    <property type="match status" value="1"/>
</dbReference>
<evidence type="ECO:0000313" key="4">
    <source>
        <dbReference type="EMBL" id="GKU25131.1"/>
    </source>
</evidence>
<dbReference type="SUPFAM" id="SSF55811">
    <property type="entry name" value="Nudix"/>
    <property type="match status" value="1"/>
</dbReference>
<dbReference type="PANTHER" id="PTHR43046:SF14">
    <property type="entry name" value="MUTT_NUDIX FAMILY PROTEIN"/>
    <property type="match status" value="1"/>
</dbReference>
<dbReference type="PANTHER" id="PTHR43046">
    <property type="entry name" value="GDP-MANNOSE MANNOSYL HYDROLASE"/>
    <property type="match status" value="1"/>
</dbReference>
<reference evidence="4" key="1">
    <citation type="journal article" date="2023" name="Int. J. Syst. Evol. Microbiol.">
        <title>&lt;i&gt;Clostridium folliculivorans&lt;/i&gt; sp. nov., isolated from soil samples of an organic paddy in Japan.</title>
        <authorList>
            <person name="Tazawa J."/>
            <person name="Kobayashi H."/>
            <person name="Tanizawa Y."/>
            <person name="Uchino A."/>
            <person name="Tanaka F."/>
            <person name="Urashima Y."/>
            <person name="Miura S."/>
            <person name="Sakamoto M."/>
            <person name="Ohkuma M."/>
            <person name="Tohno M."/>
        </authorList>
    </citation>
    <scope>NUCLEOTIDE SEQUENCE</scope>
    <source>
        <strain evidence="4">D1-1</strain>
    </source>
</reference>
<name>A0A9W5Y1S7_9CLOT</name>
<dbReference type="InterPro" id="IPR000086">
    <property type="entry name" value="NUDIX_hydrolase_dom"/>
</dbReference>
<proteinExistence type="predicted"/>
<accession>A0A9W5Y1S7</accession>
<dbReference type="AlphaFoldDB" id="A0A9W5Y1S7"/>
<comment type="cofactor">
    <cofactor evidence="1">
        <name>Mg(2+)</name>
        <dbReference type="ChEBI" id="CHEBI:18420"/>
    </cofactor>
</comment>
<dbReference type="RefSeq" id="WP_261852095.1">
    <property type="nucleotide sequence ID" value="NZ_BQXY01000002.1"/>
</dbReference>
<dbReference type="Gene3D" id="3.90.79.10">
    <property type="entry name" value="Nucleoside Triphosphate Pyrophosphohydrolase"/>
    <property type="match status" value="1"/>
</dbReference>
<dbReference type="InterPro" id="IPR015797">
    <property type="entry name" value="NUDIX_hydrolase-like_dom_sf"/>
</dbReference>
<keyword evidence="2" id="KW-0378">Hydrolase</keyword>
<gene>
    <name evidence="4" type="ORF">CFOLD11_19570</name>
</gene>
<evidence type="ECO:0000256" key="1">
    <source>
        <dbReference type="ARBA" id="ARBA00001946"/>
    </source>
</evidence>
<keyword evidence="5" id="KW-1185">Reference proteome</keyword>
<feature type="domain" description="Nudix hydrolase" evidence="3">
    <location>
        <begin position="12"/>
        <end position="152"/>
    </location>
</feature>
<evidence type="ECO:0000256" key="2">
    <source>
        <dbReference type="ARBA" id="ARBA00022801"/>
    </source>
</evidence>
<dbReference type="GO" id="GO:0016787">
    <property type="term" value="F:hydrolase activity"/>
    <property type="evidence" value="ECO:0007669"/>
    <property type="project" value="UniProtKB-KW"/>
</dbReference>
<dbReference type="Pfam" id="PF00293">
    <property type="entry name" value="NUDIX"/>
    <property type="match status" value="1"/>
</dbReference>
<dbReference type="Proteomes" id="UP001057868">
    <property type="component" value="Unassembled WGS sequence"/>
</dbReference>
<dbReference type="EMBL" id="BQXY01000002">
    <property type="protein sequence ID" value="GKU25131.1"/>
    <property type="molecule type" value="Genomic_DNA"/>
</dbReference>
<dbReference type="PROSITE" id="PS51462">
    <property type="entry name" value="NUDIX"/>
    <property type="match status" value="1"/>
</dbReference>
<dbReference type="PROSITE" id="PS00893">
    <property type="entry name" value="NUDIX_BOX"/>
    <property type="match status" value="1"/>
</dbReference>